<dbReference type="PANTHER" id="PTHR42847">
    <property type="entry name" value="ALKANESULFONATE MONOOXYGENASE"/>
    <property type="match status" value="1"/>
</dbReference>
<dbReference type="InterPro" id="IPR050172">
    <property type="entry name" value="SsuD_RutA_monooxygenase"/>
</dbReference>
<dbReference type="InterPro" id="IPR011251">
    <property type="entry name" value="Luciferase-like_dom"/>
</dbReference>
<evidence type="ECO:0000313" key="7">
    <source>
        <dbReference type="Proteomes" id="UP000252008"/>
    </source>
</evidence>
<evidence type="ECO:0000259" key="5">
    <source>
        <dbReference type="Pfam" id="PF00296"/>
    </source>
</evidence>
<dbReference type="GO" id="GO:0008726">
    <property type="term" value="F:alkanesulfonate monooxygenase activity"/>
    <property type="evidence" value="ECO:0007669"/>
    <property type="project" value="TreeGrafter"/>
</dbReference>
<keyword evidence="2" id="KW-0288">FMN</keyword>
<evidence type="ECO:0000313" key="6">
    <source>
        <dbReference type="EMBL" id="SRX80231.1"/>
    </source>
</evidence>
<sequence>MAVRGGHYPAVTHAIKLHWFLPTYGDSRLIVGGGHGTPVGAAHGDRDASIDYLASIVRAAETFGFTGALIPTGAWCEDAFITAALLARETTSLGFLVAFRPGLVSPTLSAQMAATFARHAPGRILLNVVVGGEAHEQRAFGDHLDKDGRYARADEFLDVVRRLWDGQTVSLDGEHIKVEDASLATLPNPVPPLYFGGSSAAAGPVAARHADVYLTWGEPPAAVAEKVDWIRRAAAAEGRQVRFGIRLHVITRDTADAAWAEADRLVGALDEQTVRTAQEGLSRSQSEGQKRMLALHEAHRENGSWHDARSLEVAPNLWAGVGLVRGGAGTALVGSHTEVAERIAEYVEVGIDEFIFSGYPHLEELYWLGEGVVPLLRERGLFDADVRSAAPTSIPFVGAAR</sequence>
<dbReference type="PANTHER" id="PTHR42847:SF4">
    <property type="entry name" value="ALKANESULFONATE MONOOXYGENASE-RELATED"/>
    <property type="match status" value="1"/>
</dbReference>
<keyword evidence="7" id="KW-1185">Reference proteome</keyword>
<feature type="domain" description="Luciferase-like" evidence="5">
    <location>
        <begin position="40"/>
        <end position="353"/>
    </location>
</feature>
<evidence type="ECO:0000256" key="3">
    <source>
        <dbReference type="ARBA" id="ARBA00023002"/>
    </source>
</evidence>
<organism evidence="6 7">
    <name type="scientific">Mycolicibacterium parafortuitum</name>
    <name type="common">Mycobacterium parafortuitum</name>
    <dbReference type="NCBI Taxonomy" id="39692"/>
    <lineage>
        <taxon>Bacteria</taxon>
        <taxon>Bacillati</taxon>
        <taxon>Actinomycetota</taxon>
        <taxon>Actinomycetes</taxon>
        <taxon>Mycobacteriales</taxon>
        <taxon>Mycobacteriaceae</taxon>
        <taxon>Mycolicibacterium</taxon>
    </lineage>
</organism>
<dbReference type="SUPFAM" id="SSF51679">
    <property type="entry name" value="Bacterial luciferase-like"/>
    <property type="match status" value="1"/>
</dbReference>
<evidence type="ECO:0000256" key="2">
    <source>
        <dbReference type="ARBA" id="ARBA00022643"/>
    </source>
</evidence>
<proteinExistence type="predicted"/>
<dbReference type="EMBL" id="UEGS01000001">
    <property type="protein sequence ID" value="SRX80231.1"/>
    <property type="molecule type" value="Genomic_DNA"/>
</dbReference>
<dbReference type="AlphaFoldDB" id="A0A375YGI4"/>
<dbReference type="Gene3D" id="3.20.20.30">
    <property type="entry name" value="Luciferase-like domain"/>
    <property type="match status" value="1"/>
</dbReference>
<evidence type="ECO:0000256" key="4">
    <source>
        <dbReference type="ARBA" id="ARBA00023033"/>
    </source>
</evidence>
<dbReference type="InterPro" id="IPR036661">
    <property type="entry name" value="Luciferase-like_sf"/>
</dbReference>
<dbReference type="Pfam" id="PF00296">
    <property type="entry name" value="Bac_luciferase"/>
    <property type="match status" value="1"/>
</dbReference>
<dbReference type="STRING" id="39692.BST38_27790"/>
<dbReference type="CDD" id="cd01094">
    <property type="entry name" value="Alkanesulfonate_monoxygenase"/>
    <property type="match status" value="1"/>
</dbReference>
<reference evidence="6 7" key="1">
    <citation type="submission" date="2018-05" db="EMBL/GenBank/DDBJ databases">
        <authorList>
            <consortium name="IHU Genomes"/>
        </authorList>
    </citation>
    <scope>NUCLEOTIDE SEQUENCE [LARGE SCALE GENOMIC DNA]</scope>
    <source>
        <strain evidence="6 7">P7335</strain>
    </source>
</reference>
<keyword evidence="1" id="KW-0285">Flavoprotein</keyword>
<gene>
    <name evidence="6" type="ORF">MPP7335_01971</name>
</gene>
<protein>
    <submittedName>
        <fullName evidence="6">Alkanesulfonate monooxygenase [Frankia symbiont of Datisca glomerata]</fullName>
    </submittedName>
</protein>
<keyword evidence="3" id="KW-0560">Oxidoreductase</keyword>
<evidence type="ECO:0000256" key="1">
    <source>
        <dbReference type="ARBA" id="ARBA00022630"/>
    </source>
</evidence>
<keyword evidence="4 6" id="KW-0503">Monooxygenase</keyword>
<name>A0A375YGI4_MYCPF</name>
<dbReference type="GO" id="GO:0046306">
    <property type="term" value="P:alkanesulfonate catabolic process"/>
    <property type="evidence" value="ECO:0007669"/>
    <property type="project" value="TreeGrafter"/>
</dbReference>
<accession>A0A375YGI4</accession>
<dbReference type="Proteomes" id="UP000252008">
    <property type="component" value="Unassembled WGS sequence"/>
</dbReference>